<dbReference type="Gene3D" id="3.90.1410.10">
    <property type="entry name" value="set domain protein methyltransferase, domain 1"/>
    <property type="match status" value="1"/>
</dbReference>
<dbReference type="InterPro" id="IPR036464">
    <property type="entry name" value="Rubisco_LSMT_subst-bd_sf"/>
</dbReference>
<accession>D8T9U6</accession>
<dbReference type="InterPro" id="IPR044431">
    <property type="entry name" value="SET_RBCMT"/>
</dbReference>
<evidence type="ECO:0000256" key="3">
    <source>
        <dbReference type="ARBA" id="ARBA00022691"/>
    </source>
</evidence>
<reference evidence="5 6" key="1">
    <citation type="journal article" date="2011" name="Science">
        <title>The Selaginella genome identifies genetic changes associated with the evolution of vascular plants.</title>
        <authorList>
            <person name="Banks J.A."/>
            <person name="Nishiyama T."/>
            <person name="Hasebe M."/>
            <person name="Bowman J.L."/>
            <person name="Gribskov M."/>
            <person name="dePamphilis C."/>
            <person name="Albert V.A."/>
            <person name="Aono N."/>
            <person name="Aoyama T."/>
            <person name="Ambrose B.A."/>
            <person name="Ashton N.W."/>
            <person name="Axtell M.J."/>
            <person name="Barker E."/>
            <person name="Barker M.S."/>
            <person name="Bennetzen J.L."/>
            <person name="Bonawitz N.D."/>
            <person name="Chapple C."/>
            <person name="Cheng C."/>
            <person name="Correa L.G."/>
            <person name="Dacre M."/>
            <person name="DeBarry J."/>
            <person name="Dreyer I."/>
            <person name="Elias M."/>
            <person name="Engstrom E.M."/>
            <person name="Estelle M."/>
            <person name="Feng L."/>
            <person name="Finet C."/>
            <person name="Floyd S.K."/>
            <person name="Frommer W.B."/>
            <person name="Fujita T."/>
            <person name="Gramzow L."/>
            <person name="Gutensohn M."/>
            <person name="Harholt J."/>
            <person name="Hattori M."/>
            <person name="Heyl A."/>
            <person name="Hirai T."/>
            <person name="Hiwatashi Y."/>
            <person name="Ishikawa M."/>
            <person name="Iwata M."/>
            <person name="Karol K.G."/>
            <person name="Koehler B."/>
            <person name="Kolukisaoglu U."/>
            <person name="Kubo M."/>
            <person name="Kurata T."/>
            <person name="Lalonde S."/>
            <person name="Li K."/>
            <person name="Li Y."/>
            <person name="Litt A."/>
            <person name="Lyons E."/>
            <person name="Manning G."/>
            <person name="Maruyama T."/>
            <person name="Michael T.P."/>
            <person name="Mikami K."/>
            <person name="Miyazaki S."/>
            <person name="Morinaga S."/>
            <person name="Murata T."/>
            <person name="Mueller-Roeber B."/>
            <person name="Nelson D.R."/>
            <person name="Obara M."/>
            <person name="Oguri Y."/>
            <person name="Olmstead R.G."/>
            <person name="Onodera N."/>
            <person name="Petersen B.L."/>
            <person name="Pils B."/>
            <person name="Prigge M."/>
            <person name="Rensing S.A."/>
            <person name="Riano-Pachon D.M."/>
            <person name="Roberts A.W."/>
            <person name="Sato Y."/>
            <person name="Scheller H.V."/>
            <person name="Schulz B."/>
            <person name="Schulz C."/>
            <person name="Shakirov E.V."/>
            <person name="Shibagaki N."/>
            <person name="Shinohara N."/>
            <person name="Shippen D.E."/>
            <person name="Soerensen I."/>
            <person name="Sotooka R."/>
            <person name="Sugimoto N."/>
            <person name="Sugita M."/>
            <person name="Sumikawa N."/>
            <person name="Tanurdzic M."/>
            <person name="Theissen G."/>
            <person name="Ulvskov P."/>
            <person name="Wakazuki S."/>
            <person name="Weng J.K."/>
            <person name="Willats W.W."/>
            <person name="Wipf D."/>
            <person name="Wolf P.G."/>
            <person name="Yang L."/>
            <person name="Zimmer A.D."/>
            <person name="Zhu Q."/>
            <person name="Mitros T."/>
            <person name="Hellsten U."/>
            <person name="Loque D."/>
            <person name="Otillar R."/>
            <person name="Salamov A."/>
            <person name="Schmutz J."/>
            <person name="Shapiro H."/>
            <person name="Lindquist E."/>
            <person name="Lucas S."/>
            <person name="Rokhsar D."/>
            <person name="Grigoriev I.V."/>
        </authorList>
    </citation>
    <scope>NUCLEOTIDE SEQUENCE [LARGE SCALE GENOMIC DNA]</scope>
</reference>
<dbReference type="OMA" id="LEYACED"/>
<gene>
    <name evidence="5" type="ORF">SELMODRAFT_430576</name>
</gene>
<dbReference type="CDD" id="cd19179">
    <property type="entry name" value="SET_RBCMT"/>
    <property type="match status" value="1"/>
</dbReference>
<dbReference type="PROSITE" id="PS50280">
    <property type="entry name" value="SET"/>
    <property type="match status" value="1"/>
</dbReference>
<dbReference type="STRING" id="88036.D8T9U6"/>
<dbReference type="SUPFAM" id="SSF82199">
    <property type="entry name" value="SET domain"/>
    <property type="match status" value="1"/>
</dbReference>
<dbReference type="PANTHER" id="PTHR13271">
    <property type="entry name" value="UNCHARACTERIZED PUTATIVE METHYLTRANSFERASE"/>
    <property type="match status" value="1"/>
</dbReference>
<dbReference type="Pfam" id="PF00856">
    <property type="entry name" value="SET"/>
    <property type="match status" value="1"/>
</dbReference>
<dbReference type="GO" id="GO:0016279">
    <property type="term" value="F:protein-lysine N-methyltransferase activity"/>
    <property type="evidence" value="ECO:0000318"/>
    <property type="project" value="GO_Central"/>
</dbReference>
<dbReference type="InterPro" id="IPR001214">
    <property type="entry name" value="SET_dom"/>
</dbReference>
<dbReference type="PANTHER" id="PTHR13271:SF134">
    <property type="entry name" value="OS01G0976450 PROTEIN"/>
    <property type="match status" value="1"/>
</dbReference>
<feature type="domain" description="SET" evidence="4">
    <location>
        <begin position="51"/>
        <end position="283"/>
    </location>
</feature>
<dbReference type="InParanoid" id="D8T9U6"/>
<dbReference type="SMART" id="SM00317">
    <property type="entry name" value="SET"/>
    <property type="match status" value="1"/>
</dbReference>
<evidence type="ECO:0000256" key="2">
    <source>
        <dbReference type="ARBA" id="ARBA00022679"/>
    </source>
</evidence>
<dbReference type="EMBL" id="GL377699">
    <property type="protein sequence ID" value="EFJ06511.1"/>
    <property type="molecule type" value="Genomic_DNA"/>
</dbReference>
<dbReference type="eggNOG" id="KOG1338">
    <property type="taxonomic scope" value="Eukaryota"/>
</dbReference>
<keyword evidence="2" id="KW-0808">Transferase</keyword>
<dbReference type="Gramene" id="EFJ06511">
    <property type="protein sequence ID" value="EFJ06511"/>
    <property type="gene ID" value="SELMODRAFT_430576"/>
</dbReference>
<dbReference type="InterPro" id="IPR046341">
    <property type="entry name" value="SET_dom_sf"/>
</dbReference>
<dbReference type="InterPro" id="IPR050600">
    <property type="entry name" value="SETD3_SETD6_MTase"/>
</dbReference>
<evidence type="ECO:0000256" key="1">
    <source>
        <dbReference type="ARBA" id="ARBA00022603"/>
    </source>
</evidence>
<keyword evidence="6" id="KW-1185">Reference proteome</keyword>
<dbReference type="Gene3D" id="3.90.1420.10">
    <property type="entry name" value="Rubisco LSMT, substrate-binding domain"/>
    <property type="match status" value="1"/>
</dbReference>
<proteinExistence type="predicted"/>
<organism evidence="6">
    <name type="scientific">Selaginella moellendorffii</name>
    <name type="common">Spikemoss</name>
    <dbReference type="NCBI Taxonomy" id="88036"/>
    <lineage>
        <taxon>Eukaryota</taxon>
        <taxon>Viridiplantae</taxon>
        <taxon>Streptophyta</taxon>
        <taxon>Embryophyta</taxon>
        <taxon>Tracheophyta</taxon>
        <taxon>Lycopodiopsida</taxon>
        <taxon>Selaginellales</taxon>
        <taxon>Selaginellaceae</taxon>
        <taxon>Selaginella</taxon>
    </lineage>
</organism>
<dbReference type="GO" id="GO:0032259">
    <property type="term" value="P:methylation"/>
    <property type="evidence" value="ECO:0007669"/>
    <property type="project" value="UniProtKB-KW"/>
</dbReference>
<evidence type="ECO:0000313" key="5">
    <source>
        <dbReference type="EMBL" id="EFJ06511.1"/>
    </source>
</evidence>
<dbReference type="HOGENOM" id="CLU_037565_0_0_1"/>
<keyword evidence="1" id="KW-0489">Methyltransferase</keyword>
<dbReference type="AlphaFoldDB" id="D8T9U6"/>
<sequence length="463" mass="51883">MKGMMALPWTRRRRHQRLVSEIGVGADSSPENFDDKELELVSWLKIRGEHDACSLLKTGPDKRGLFAVRDIKAGECILRVSRDTMMTADRLPLEFQQLLSSGVSEWAQLALLLLFEKRAGEASIWAPYISCLPRWGTIHSTAFWRKEELAMIQESSLSYETMSRRAAIREEFNEMQPIFQRYEHVFGGPVSYASFKHAYVTATVCSRAWRIDGLEKLAMVPFADFMNHDWSSNAMLTYDTDNGSTEVEEVKVYSDCLDIALFCAQLFADKNYAAGEQVTISFGPLCNASLALDFGFTVPYNPWDKVQLWLGISRRDSLRKEKLQYLHAHEMLTLTNPDGSDSGGMSFTLREVCDSAGNGRELPGPLFTMARVVCATSSEALLSCDKKQDGLKETDALALILTCVETRIQQHFEAILALQSCRSQAPAESTTLLCVEMAEAILGGELRVLRSVSAWLKHQCVVA</sequence>
<dbReference type="FunCoup" id="D8T9U6">
    <property type="interactions" value="400"/>
</dbReference>
<dbReference type="KEGG" id="smo:SELMODRAFT_430576"/>
<name>D8T9U6_SELML</name>
<evidence type="ECO:0000313" key="6">
    <source>
        <dbReference type="Proteomes" id="UP000001514"/>
    </source>
</evidence>
<dbReference type="Proteomes" id="UP000001514">
    <property type="component" value="Unassembled WGS sequence"/>
</dbReference>
<evidence type="ECO:0000259" key="4">
    <source>
        <dbReference type="PROSITE" id="PS50280"/>
    </source>
</evidence>
<protein>
    <recommendedName>
        <fullName evidence="4">SET domain-containing protein</fullName>
    </recommendedName>
</protein>
<keyword evidence="3" id="KW-0949">S-adenosyl-L-methionine</keyword>